<sequence length="75" mass="8467">MNLKEFVANFAEQFDDTDASEIQAYTEFHELDEWGSLAGMGVIAMVKTIYGKTITGKEIRECITVEDLFNLVAEK</sequence>
<evidence type="ECO:0000313" key="1">
    <source>
        <dbReference type="EMBL" id="MCZ2687304.1"/>
    </source>
</evidence>
<proteinExistence type="predicted"/>
<dbReference type="EMBL" id="JAPTZU010000003">
    <property type="protein sequence ID" value="MCZ2687304.1"/>
    <property type="molecule type" value="Genomic_DNA"/>
</dbReference>
<dbReference type="AlphaFoldDB" id="A0A413JWH8"/>
<evidence type="ECO:0000313" key="5">
    <source>
        <dbReference type="Proteomes" id="UP000501467"/>
    </source>
</evidence>
<dbReference type="Proteomes" id="UP001079672">
    <property type="component" value="Unassembled WGS sequence"/>
</dbReference>
<dbReference type="InterPro" id="IPR036736">
    <property type="entry name" value="ACP-like_sf"/>
</dbReference>
<gene>
    <name evidence="3" type="ORF">DXA27_14510</name>
    <name evidence="2" type="ORF">FOC69_19360</name>
    <name evidence="1" type="ORF">O1433_07305</name>
</gene>
<protein>
    <submittedName>
        <fullName evidence="3">Acyl carrier protein</fullName>
    </submittedName>
</protein>
<dbReference type="EMBL" id="QSDG01000013">
    <property type="protein sequence ID" value="RGY67605.1"/>
    <property type="molecule type" value="Genomic_DNA"/>
</dbReference>
<dbReference type="SUPFAM" id="SSF47336">
    <property type="entry name" value="ACP-like"/>
    <property type="match status" value="1"/>
</dbReference>
<reference evidence="1" key="3">
    <citation type="submission" date="2022-12" db="EMBL/GenBank/DDBJ databases">
        <title>Development of a Multilocus Sequence Typing Scheme for Bacteroides fragilis Based on Whole Genome Sequencing Data and Clinical Application.</title>
        <authorList>
            <person name="Nielsen F.D."/>
            <person name="Justesen U.S."/>
        </authorList>
    </citation>
    <scope>NUCLEOTIDE SEQUENCE</scope>
    <source>
        <strain evidence="1">BF_AM_ODE_DK_2015_4</strain>
    </source>
</reference>
<name>A0A413JWH8_BACFG</name>
<evidence type="ECO:0000313" key="3">
    <source>
        <dbReference type="EMBL" id="RGY67605.1"/>
    </source>
</evidence>
<dbReference type="Gene3D" id="1.10.1200.10">
    <property type="entry name" value="ACP-like"/>
    <property type="match status" value="1"/>
</dbReference>
<evidence type="ECO:0000313" key="2">
    <source>
        <dbReference type="EMBL" id="QKH86384.1"/>
    </source>
</evidence>
<dbReference type="EMBL" id="CP054003">
    <property type="protein sequence ID" value="QKH86384.1"/>
    <property type="molecule type" value="Genomic_DNA"/>
</dbReference>
<accession>A0A413JWH8</accession>
<evidence type="ECO:0000313" key="4">
    <source>
        <dbReference type="Proteomes" id="UP000284614"/>
    </source>
</evidence>
<organism evidence="3 4">
    <name type="scientific">Bacteroides fragilis</name>
    <dbReference type="NCBI Taxonomy" id="817"/>
    <lineage>
        <taxon>Bacteria</taxon>
        <taxon>Pseudomonadati</taxon>
        <taxon>Bacteroidota</taxon>
        <taxon>Bacteroidia</taxon>
        <taxon>Bacteroidales</taxon>
        <taxon>Bacteroidaceae</taxon>
        <taxon>Bacteroides</taxon>
    </lineage>
</organism>
<dbReference type="Proteomes" id="UP000501467">
    <property type="component" value="Chromosome"/>
</dbReference>
<reference evidence="3 4" key="1">
    <citation type="submission" date="2018-08" db="EMBL/GenBank/DDBJ databases">
        <title>A genome reference for cultivated species of the human gut microbiota.</title>
        <authorList>
            <person name="Zou Y."/>
            <person name="Xue W."/>
            <person name="Luo G."/>
        </authorList>
    </citation>
    <scope>NUCLEOTIDE SEQUENCE [LARGE SCALE GENOMIC DNA]</scope>
    <source>
        <strain evidence="3 4">OF01-1</strain>
    </source>
</reference>
<dbReference type="Proteomes" id="UP000284614">
    <property type="component" value="Unassembled WGS sequence"/>
</dbReference>
<reference evidence="2 5" key="2">
    <citation type="submission" date="2020-05" db="EMBL/GenBank/DDBJ databases">
        <title>FDA dAtabase for Regulatory Grade micrObial Sequences (FDA-ARGOS): Supporting development and validation of Infectious Disease Dx tests.</title>
        <authorList>
            <person name="Bojja K."/>
            <person name="Kessler A."/>
            <person name="Tallon L."/>
            <person name="Sadzewicz L."/>
            <person name="Zhao X."/>
            <person name="Vavikolanu K."/>
            <person name="Mehta A."/>
            <person name="Aluvathingal J."/>
            <person name="Nadendla S."/>
            <person name="Myers T."/>
            <person name="Yan Y."/>
            <person name="Sichtig H."/>
        </authorList>
    </citation>
    <scope>NUCLEOTIDE SEQUENCE [LARGE SCALE GENOMIC DNA]</scope>
    <source>
        <strain evidence="2 5">FDAARGOS_763</strain>
    </source>
</reference>
<dbReference type="RefSeq" id="WP_005781543.1">
    <property type="nucleotide sequence ID" value="NZ_CP054003.1"/>
</dbReference>